<evidence type="ECO:0000313" key="3">
    <source>
        <dbReference type="EMBL" id="CAE4582869.1"/>
    </source>
</evidence>
<protein>
    <recommendedName>
        <fullName evidence="4">Checkpoint protein</fullName>
    </recommendedName>
</protein>
<dbReference type="GO" id="GO:0006289">
    <property type="term" value="P:nucleotide-excision repair"/>
    <property type="evidence" value="ECO:0007669"/>
    <property type="project" value="TreeGrafter"/>
</dbReference>
<accession>A0A7S4QGG6</accession>
<dbReference type="GO" id="GO:0035861">
    <property type="term" value="C:site of double-strand break"/>
    <property type="evidence" value="ECO:0007669"/>
    <property type="project" value="TreeGrafter"/>
</dbReference>
<dbReference type="PANTHER" id="PTHR12900:SF0">
    <property type="entry name" value="CHECKPOINT PROTEIN"/>
    <property type="match status" value="1"/>
</dbReference>
<dbReference type="GO" id="GO:0000724">
    <property type="term" value="P:double-strand break repair via homologous recombination"/>
    <property type="evidence" value="ECO:0007669"/>
    <property type="project" value="TreeGrafter"/>
</dbReference>
<dbReference type="AlphaFoldDB" id="A0A7S4QGG6"/>
<evidence type="ECO:0000256" key="2">
    <source>
        <dbReference type="ARBA" id="ARBA00023242"/>
    </source>
</evidence>
<evidence type="ECO:0000256" key="1">
    <source>
        <dbReference type="ARBA" id="ARBA00004123"/>
    </source>
</evidence>
<dbReference type="Gene3D" id="3.70.10.10">
    <property type="match status" value="1"/>
</dbReference>
<dbReference type="GO" id="GO:0031573">
    <property type="term" value="P:mitotic intra-S DNA damage checkpoint signaling"/>
    <property type="evidence" value="ECO:0007669"/>
    <property type="project" value="TreeGrafter"/>
</dbReference>
<dbReference type="PANTHER" id="PTHR12900">
    <property type="entry name" value="MITOTIC AND DNA DAMAGE CHECKPOINT PROTEIN HUS1"/>
    <property type="match status" value="1"/>
</dbReference>
<dbReference type="GO" id="GO:0044778">
    <property type="term" value="P:meiotic DNA integrity checkpoint signaling"/>
    <property type="evidence" value="ECO:0007669"/>
    <property type="project" value="TreeGrafter"/>
</dbReference>
<sequence>MRFKAKLAMEHVQLLHNMVGPISRLTSGGGGSLADSGVSGGPLLGGSSSHYPSAFGSGGTVMHLDPEHVRISTRGGSGSNGGTSGSDGDGIACFAELATCNGIFLEHRIESASDNIIVFEIDLAQLRLALQSVLFSNGSFGSKGGRRSVAQSALHNSGDARDSSALAALPALVTYVVVMKLAKRGGFPCLCLDASCSGGSIDVHHAIPVRIMRAAEMQYHLPPRIDLPDVQLELPAERPLRPVVERLRTISPQIFLEGSMAGELTLRIDGDGASIRIFYSKLIPRFEDCKTSAEENNNGDNEPARCTIKVDSKKLHACLQWQATMARSVSSAVLCMVENEMLVLHIMLNPGDVGFFTYYVPVHFLSPDQID</sequence>
<dbReference type="GO" id="GO:0033314">
    <property type="term" value="P:mitotic DNA replication checkpoint signaling"/>
    <property type="evidence" value="ECO:0007669"/>
    <property type="project" value="TreeGrafter"/>
</dbReference>
<evidence type="ECO:0008006" key="4">
    <source>
        <dbReference type="Google" id="ProtNLM"/>
    </source>
</evidence>
<organism evidence="3">
    <name type="scientific">Ditylum brightwellii</name>
    <dbReference type="NCBI Taxonomy" id="49249"/>
    <lineage>
        <taxon>Eukaryota</taxon>
        <taxon>Sar</taxon>
        <taxon>Stramenopiles</taxon>
        <taxon>Ochrophyta</taxon>
        <taxon>Bacillariophyta</taxon>
        <taxon>Mediophyceae</taxon>
        <taxon>Lithodesmiophycidae</taxon>
        <taxon>Lithodesmiales</taxon>
        <taxon>Lithodesmiaceae</taxon>
        <taxon>Ditylum</taxon>
    </lineage>
</organism>
<proteinExistence type="predicted"/>
<gene>
    <name evidence="3" type="ORF">DBRI00130_LOCUS2452</name>
</gene>
<name>A0A7S4QGG6_9STRA</name>
<dbReference type="GO" id="GO:0005730">
    <property type="term" value="C:nucleolus"/>
    <property type="evidence" value="ECO:0007669"/>
    <property type="project" value="InterPro"/>
</dbReference>
<dbReference type="Pfam" id="PF04005">
    <property type="entry name" value="Hus1"/>
    <property type="match status" value="1"/>
</dbReference>
<keyword evidence="2" id="KW-0539">Nucleus</keyword>
<reference evidence="3" key="1">
    <citation type="submission" date="2021-01" db="EMBL/GenBank/DDBJ databases">
        <authorList>
            <person name="Corre E."/>
            <person name="Pelletier E."/>
            <person name="Niang G."/>
            <person name="Scheremetjew M."/>
            <person name="Finn R."/>
            <person name="Kale V."/>
            <person name="Holt S."/>
            <person name="Cochrane G."/>
            <person name="Meng A."/>
            <person name="Brown T."/>
            <person name="Cohen L."/>
        </authorList>
    </citation>
    <scope>NUCLEOTIDE SEQUENCE</scope>
    <source>
        <strain evidence="3">GSO104</strain>
    </source>
</reference>
<dbReference type="InterPro" id="IPR007150">
    <property type="entry name" value="HUS1/Mec3"/>
</dbReference>
<dbReference type="GO" id="GO:0030896">
    <property type="term" value="C:checkpoint clamp complex"/>
    <property type="evidence" value="ECO:0007669"/>
    <property type="project" value="InterPro"/>
</dbReference>
<dbReference type="EMBL" id="HBNS01003034">
    <property type="protein sequence ID" value="CAE4582869.1"/>
    <property type="molecule type" value="Transcribed_RNA"/>
</dbReference>
<comment type="subcellular location">
    <subcellularLocation>
        <location evidence="1">Nucleus</location>
    </subcellularLocation>
</comment>
<dbReference type="GO" id="GO:0000723">
    <property type="term" value="P:telomere maintenance"/>
    <property type="evidence" value="ECO:0007669"/>
    <property type="project" value="TreeGrafter"/>
</dbReference>